<evidence type="ECO:0000313" key="1">
    <source>
        <dbReference type="EMBL" id="GLY78844.1"/>
    </source>
</evidence>
<name>A0A9W6RN90_9ACTN</name>
<dbReference type="InterPro" id="IPR053714">
    <property type="entry name" value="Iso_Racemase_Enz_sf"/>
</dbReference>
<dbReference type="EMBL" id="BSTJ01000010">
    <property type="protein sequence ID" value="GLY78844.1"/>
    <property type="molecule type" value="Genomic_DNA"/>
</dbReference>
<dbReference type="Gene3D" id="3.40.50.12500">
    <property type="match status" value="1"/>
</dbReference>
<protein>
    <submittedName>
        <fullName evidence="1">Decarboxylase</fullName>
    </submittedName>
</protein>
<dbReference type="RefSeq" id="WP_285629679.1">
    <property type="nucleotide sequence ID" value="NZ_BSTJ01000010.1"/>
</dbReference>
<accession>A0A9W6RN90</accession>
<dbReference type="Proteomes" id="UP001165135">
    <property type="component" value="Unassembled WGS sequence"/>
</dbReference>
<dbReference type="InterPro" id="IPR026286">
    <property type="entry name" value="MaiA/AMDase"/>
</dbReference>
<evidence type="ECO:0000313" key="2">
    <source>
        <dbReference type="Proteomes" id="UP001165135"/>
    </source>
</evidence>
<sequence>MGHTVGILYPGFSAEDDYPLMERVLGDVSLPVVHTLMREDAHRVDALLDIGGPDVLAEGARKLRALGVGTAIWACTSGSFVFGRQGAAEQVAGVEEAAGVPASSTSFAFVNAARHLGVRRVAVAATYPADVAERFAGFLDEHDIEVVALSCRGIVTAAEVGTLGRDDVLGFVAANDHADAEAVLVPDTALHTVAWLDDLEERLGKPVLTANQVSVWEGLRLAGDHGLRTGAGSLFRTEAT</sequence>
<dbReference type="AlphaFoldDB" id="A0A9W6RN90"/>
<gene>
    <name evidence="1" type="ORF">Airi01_071110</name>
</gene>
<organism evidence="1 2">
    <name type="scientific">Actinoallomurus iriomotensis</name>
    <dbReference type="NCBI Taxonomy" id="478107"/>
    <lineage>
        <taxon>Bacteria</taxon>
        <taxon>Bacillati</taxon>
        <taxon>Actinomycetota</taxon>
        <taxon>Actinomycetes</taxon>
        <taxon>Streptosporangiales</taxon>
        <taxon>Thermomonosporaceae</taxon>
        <taxon>Actinoallomurus</taxon>
    </lineage>
</organism>
<proteinExistence type="predicted"/>
<reference evidence="1" key="1">
    <citation type="submission" date="2023-03" db="EMBL/GenBank/DDBJ databases">
        <title>Actinoallomurus iriomotensis NBRC 103681.</title>
        <authorList>
            <person name="Ichikawa N."/>
            <person name="Sato H."/>
            <person name="Tonouchi N."/>
        </authorList>
    </citation>
    <scope>NUCLEOTIDE SEQUENCE</scope>
    <source>
        <strain evidence="1">NBRC 103681</strain>
    </source>
</reference>
<dbReference type="PANTHER" id="PTHR40267">
    <property type="entry name" value="BLR3294 PROTEIN"/>
    <property type="match status" value="1"/>
</dbReference>
<dbReference type="Pfam" id="PF17645">
    <property type="entry name" value="Amdase"/>
    <property type="match status" value="1"/>
</dbReference>
<comment type="caution">
    <text evidence="1">The sequence shown here is derived from an EMBL/GenBank/DDBJ whole genome shotgun (WGS) entry which is preliminary data.</text>
</comment>
<dbReference type="PANTHER" id="PTHR40267:SF1">
    <property type="entry name" value="BLR3294 PROTEIN"/>
    <property type="match status" value="1"/>
</dbReference>